<dbReference type="AlphaFoldDB" id="A0A919RFI9"/>
<dbReference type="GO" id="GO:0003700">
    <property type="term" value="F:DNA-binding transcription factor activity"/>
    <property type="evidence" value="ECO:0007669"/>
    <property type="project" value="TreeGrafter"/>
</dbReference>
<feature type="domain" description="HTH tetR-type" evidence="3">
    <location>
        <begin position="15"/>
        <end position="75"/>
    </location>
</feature>
<dbReference type="InterPro" id="IPR041490">
    <property type="entry name" value="KstR2_TetR_C"/>
</dbReference>
<dbReference type="SUPFAM" id="SSF46689">
    <property type="entry name" value="Homeodomain-like"/>
    <property type="match status" value="1"/>
</dbReference>
<accession>A0A919RFI9</accession>
<dbReference type="Pfam" id="PF17932">
    <property type="entry name" value="TetR_C_24"/>
    <property type="match status" value="1"/>
</dbReference>
<dbReference type="InterPro" id="IPR001647">
    <property type="entry name" value="HTH_TetR"/>
</dbReference>
<dbReference type="EMBL" id="BOOW01000020">
    <property type="protein sequence ID" value="GII92961.1"/>
    <property type="molecule type" value="Genomic_DNA"/>
</dbReference>
<dbReference type="InterPro" id="IPR050109">
    <property type="entry name" value="HTH-type_TetR-like_transc_reg"/>
</dbReference>
<evidence type="ECO:0000256" key="1">
    <source>
        <dbReference type="ARBA" id="ARBA00023125"/>
    </source>
</evidence>
<dbReference type="PROSITE" id="PS50977">
    <property type="entry name" value="HTH_TETR_2"/>
    <property type="match status" value="1"/>
</dbReference>
<keyword evidence="5" id="KW-1185">Reference proteome</keyword>
<feature type="DNA-binding region" description="H-T-H motif" evidence="2">
    <location>
        <begin position="38"/>
        <end position="57"/>
    </location>
</feature>
<evidence type="ECO:0000313" key="5">
    <source>
        <dbReference type="Proteomes" id="UP000606172"/>
    </source>
</evidence>
<evidence type="ECO:0000256" key="2">
    <source>
        <dbReference type="PROSITE-ProRule" id="PRU00335"/>
    </source>
</evidence>
<organism evidence="4 5">
    <name type="scientific">Sinosporangium siamense</name>
    <dbReference type="NCBI Taxonomy" id="1367973"/>
    <lineage>
        <taxon>Bacteria</taxon>
        <taxon>Bacillati</taxon>
        <taxon>Actinomycetota</taxon>
        <taxon>Actinomycetes</taxon>
        <taxon>Streptosporangiales</taxon>
        <taxon>Streptosporangiaceae</taxon>
        <taxon>Sinosporangium</taxon>
    </lineage>
</organism>
<reference evidence="4" key="1">
    <citation type="submission" date="2021-01" db="EMBL/GenBank/DDBJ databases">
        <title>Whole genome shotgun sequence of Sinosporangium siamense NBRC 109515.</title>
        <authorList>
            <person name="Komaki H."/>
            <person name="Tamura T."/>
        </authorList>
    </citation>
    <scope>NUCLEOTIDE SEQUENCE</scope>
    <source>
        <strain evidence="4">NBRC 109515</strain>
    </source>
</reference>
<keyword evidence="1 2" id="KW-0238">DNA-binding</keyword>
<proteinExistence type="predicted"/>
<dbReference type="InterPro" id="IPR009057">
    <property type="entry name" value="Homeodomain-like_sf"/>
</dbReference>
<gene>
    <name evidence="4" type="ORF">Ssi02_31920</name>
</gene>
<evidence type="ECO:0000313" key="4">
    <source>
        <dbReference type="EMBL" id="GII92961.1"/>
    </source>
</evidence>
<dbReference type="Gene3D" id="1.10.357.10">
    <property type="entry name" value="Tetracycline Repressor, domain 2"/>
    <property type="match status" value="1"/>
</dbReference>
<evidence type="ECO:0000259" key="3">
    <source>
        <dbReference type="PROSITE" id="PS50977"/>
    </source>
</evidence>
<dbReference type="SUPFAM" id="SSF48498">
    <property type="entry name" value="Tetracyclin repressor-like, C-terminal domain"/>
    <property type="match status" value="1"/>
</dbReference>
<comment type="caution">
    <text evidence="4">The sequence shown here is derived from an EMBL/GenBank/DDBJ whole genome shotgun (WGS) entry which is preliminary data.</text>
</comment>
<dbReference type="InterPro" id="IPR036271">
    <property type="entry name" value="Tet_transcr_reg_TetR-rel_C_sf"/>
</dbReference>
<dbReference type="PANTHER" id="PTHR30055:SF237">
    <property type="entry name" value="TRANSCRIPTIONAL REPRESSOR MCE3R"/>
    <property type="match status" value="1"/>
</dbReference>
<name>A0A919RFI9_9ACTN</name>
<protein>
    <submittedName>
        <fullName evidence="4">TetR family transcriptional regulator</fullName>
    </submittedName>
</protein>
<dbReference type="Pfam" id="PF00440">
    <property type="entry name" value="TetR_N"/>
    <property type="match status" value="1"/>
</dbReference>
<dbReference type="PRINTS" id="PR00455">
    <property type="entry name" value="HTHTETR"/>
</dbReference>
<dbReference type="Proteomes" id="UP000606172">
    <property type="component" value="Unassembled WGS sequence"/>
</dbReference>
<dbReference type="GO" id="GO:0000976">
    <property type="term" value="F:transcription cis-regulatory region binding"/>
    <property type="evidence" value="ECO:0007669"/>
    <property type="project" value="TreeGrafter"/>
</dbReference>
<dbReference type="PANTHER" id="PTHR30055">
    <property type="entry name" value="HTH-TYPE TRANSCRIPTIONAL REGULATOR RUTR"/>
    <property type="match status" value="1"/>
</dbReference>
<dbReference type="RefSeq" id="WP_204026154.1">
    <property type="nucleotide sequence ID" value="NZ_BOOW01000020.1"/>
</dbReference>
<sequence length="207" mass="22819">MRGDEQAGDWRRREPLELPPLLAGALESFYEKGYHGASVRDIASRVGVTVPALYYHYASKQAIMVALVELAARDFSEFVARALGDTPDDPASQLAVLVEAIALQMTQRHRLAFLEAELRYLDPAALAAYRRHRQRVEDKLIEVLRAGTRAGVFQIDEVTEVARAILGMCQAIATWYRPGGALSPTELSGRYASYAMNLARAGVTAAR</sequence>